<organism evidence="11 12">
    <name type="scientific">Kuraishia capsulata CBS 1993</name>
    <dbReference type="NCBI Taxonomy" id="1382522"/>
    <lineage>
        <taxon>Eukaryota</taxon>
        <taxon>Fungi</taxon>
        <taxon>Dikarya</taxon>
        <taxon>Ascomycota</taxon>
        <taxon>Saccharomycotina</taxon>
        <taxon>Pichiomycetes</taxon>
        <taxon>Pichiales</taxon>
        <taxon>Pichiaceae</taxon>
        <taxon>Kuraishia</taxon>
    </lineage>
</organism>
<proteinExistence type="inferred from homology"/>
<evidence type="ECO:0000259" key="10">
    <source>
        <dbReference type="Pfam" id="PF00155"/>
    </source>
</evidence>
<sequence length="480" mass="53524">MTKALDFSKFLSEEAKRREPSPLKSAFKYFSDPNIVFLGGGLPLPDYFPFEKVVAYSPAPPFSNGIDAKPTDDSNTTVVDVLKNNAAAGDVSLAKSLQYGFTEGHTELLAFLKGHTELVHSIPYDDWGLITTVGNTQSWDATLRTFCNPGDHIIVEEYTFSSALETARSQALKFVGAPMDDDGIIPAKLDEILTNWDPAKGKKPVLLYTIPTGQNPTGSSIPTERRKELYKVAQKHDFLIVEDEPYYFLQMDPYVAADGADKEKPVAQTHEEFLKALVTSFISIDTDGRVIRLDSFSKVLAPGVRLGWIVAQDNLLERYVRLHEVSIQTASGFSQSLVQGLLNRWGQKGYLDWLIGLRHEYTEKRDFAINSIVKNVPSSISHYVPPVAGMFFTVFFDVTKHPKYVEFGKDPLKVENAIYERALECGSLMIPGSWFKTPAEDAPPFGDHIFFRGTYAAVPLDQLELGIQRFGDAVKLEYGL</sequence>
<dbReference type="InterPro" id="IPR004839">
    <property type="entry name" value="Aminotransferase_I/II_large"/>
</dbReference>
<dbReference type="GO" id="GO:0030170">
    <property type="term" value="F:pyridoxal phosphate binding"/>
    <property type="evidence" value="ECO:0007669"/>
    <property type="project" value="InterPro"/>
</dbReference>
<dbReference type="STRING" id="1382522.W6MPD1"/>
<dbReference type="GeneID" id="34521546"/>
<keyword evidence="4" id="KW-0963">Cytoplasm</keyword>
<evidence type="ECO:0000256" key="6">
    <source>
        <dbReference type="ARBA" id="ARBA00022679"/>
    </source>
</evidence>
<dbReference type="OrthoDB" id="691673at2759"/>
<dbReference type="GO" id="GO:0047536">
    <property type="term" value="F:2-aminoadipate transaminase activity"/>
    <property type="evidence" value="ECO:0007669"/>
    <property type="project" value="EnsemblFungi"/>
</dbReference>
<comment type="catalytic activity">
    <reaction evidence="8">
        <text>an aromatic L-alpha-amino acid + 2-oxoglutarate = an aromatic oxo-acid + L-glutamate</text>
        <dbReference type="Rhea" id="RHEA:17533"/>
        <dbReference type="ChEBI" id="CHEBI:16810"/>
        <dbReference type="ChEBI" id="CHEBI:29985"/>
        <dbReference type="ChEBI" id="CHEBI:73309"/>
        <dbReference type="ChEBI" id="CHEBI:84824"/>
        <dbReference type="EC" id="2.6.1.57"/>
    </reaction>
</comment>
<dbReference type="GO" id="GO:0019878">
    <property type="term" value="P:lysine biosynthetic process via aminoadipic acid"/>
    <property type="evidence" value="ECO:0007669"/>
    <property type="project" value="TreeGrafter"/>
</dbReference>
<evidence type="ECO:0000256" key="2">
    <source>
        <dbReference type="ARBA" id="ARBA00004496"/>
    </source>
</evidence>
<dbReference type="FunFam" id="3.40.640.10:FF:000074">
    <property type="entry name" value="Aromatic amino acid aminotransferase"/>
    <property type="match status" value="1"/>
</dbReference>
<dbReference type="RefSeq" id="XP_022460158.1">
    <property type="nucleotide sequence ID" value="XM_022600854.1"/>
</dbReference>
<evidence type="ECO:0000256" key="1">
    <source>
        <dbReference type="ARBA" id="ARBA00001933"/>
    </source>
</evidence>
<comment type="similarity">
    <text evidence="3">Belongs to the class-I pyridoxal-phosphate-dependent aminotransferase family.</text>
</comment>
<dbReference type="HOGENOM" id="CLU_017584_0_5_1"/>
<evidence type="ECO:0000256" key="3">
    <source>
        <dbReference type="ARBA" id="ARBA00007441"/>
    </source>
</evidence>
<keyword evidence="6" id="KW-0808">Transferase</keyword>
<dbReference type="EMBL" id="HG793129">
    <property type="protein sequence ID" value="CDK28168.1"/>
    <property type="molecule type" value="Genomic_DNA"/>
</dbReference>
<evidence type="ECO:0000256" key="9">
    <source>
        <dbReference type="ARBA" id="ARBA00067014"/>
    </source>
</evidence>
<evidence type="ECO:0000256" key="8">
    <source>
        <dbReference type="ARBA" id="ARBA00051993"/>
    </source>
</evidence>
<dbReference type="Gene3D" id="3.40.640.10">
    <property type="entry name" value="Type I PLP-dependent aspartate aminotransferase-like (Major domain)"/>
    <property type="match status" value="1"/>
</dbReference>
<dbReference type="InterPro" id="IPR015421">
    <property type="entry name" value="PyrdxlP-dep_Trfase_major"/>
</dbReference>
<keyword evidence="12" id="KW-1185">Reference proteome</keyword>
<dbReference type="Proteomes" id="UP000019384">
    <property type="component" value="Unassembled WGS sequence"/>
</dbReference>
<dbReference type="GO" id="GO:0009074">
    <property type="term" value="P:aromatic amino acid family catabolic process"/>
    <property type="evidence" value="ECO:0007669"/>
    <property type="project" value="TreeGrafter"/>
</dbReference>
<evidence type="ECO:0000256" key="7">
    <source>
        <dbReference type="ARBA" id="ARBA00022898"/>
    </source>
</evidence>
<dbReference type="GO" id="GO:0005737">
    <property type="term" value="C:cytoplasm"/>
    <property type="evidence" value="ECO:0007669"/>
    <property type="project" value="UniProtKB-SubCell"/>
</dbReference>
<dbReference type="InterPro" id="IPR050859">
    <property type="entry name" value="Class-I_PLP-dep_aminotransf"/>
</dbReference>
<reference evidence="11" key="1">
    <citation type="submission" date="2013-12" db="EMBL/GenBank/DDBJ databases">
        <authorList>
            <person name="Genoscope - CEA"/>
        </authorList>
    </citation>
    <scope>NUCLEOTIDE SEQUENCE</scope>
    <source>
        <strain evidence="11">CBS 1993</strain>
    </source>
</reference>
<dbReference type="Pfam" id="PF00155">
    <property type="entry name" value="Aminotran_1_2"/>
    <property type="match status" value="1"/>
</dbReference>
<keyword evidence="5" id="KW-0032">Aminotransferase</keyword>
<gene>
    <name evidence="11" type="ORF">KUCA_T00004149001</name>
</gene>
<comment type="cofactor">
    <cofactor evidence="1">
        <name>pyridoxal 5'-phosphate</name>
        <dbReference type="ChEBI" id="CHEBI:597326"/>
    </cofactor>
</comment>
<dbReference type="GO" id="GO:0006571">
    <property type="term" value="P:tyrosine biosynthetic process"/>
    <property type="evidence" value="ECO:0007669"/>
    <property type="project" value="EnsemblFungi"/>
</dbReference>
<dbReference type="PANTHER" id="PTHR42790">
    <property type="entry name" value="AMINOTRANSFERASE"/>
    <property type="match status" value="1"/>
</dbReference>
<name>W6MPD1_9ASCO</name>
<evidence type="ECO:0000313" key="12">
    <source>
        <dbReference type="Proteomes" id="UP000019384"/>
    </source>
</evidence>
<dbReference type="GO" id="GO:0009094">
    <property type="term" value="P:L-phenylalanine biosynthetic process"/>
    <property type="evidence" value="ECO:0007669"/>
    <property type="project" value="EnsemblFungi"/>
</dbReference>
<dbReference type="GO" id="GO:0008793">
    <property type="term" value="F:aromatic-amino-acid transaminase activity"/>
    <property type="evidence" value="ECO:0007669"/>
    <property type="project" value="EnsemblFungi"/>
</dbReference>
<evidence type="ECO:0000313" key="11">
    <source>
        <dbReference type="EMBL" id="CDK28168.1"/>
    </source>
</evidence>
<feature type="domain" description="Aminotransferase class I/classII large" evidence="10">
    <location>
        <begin position="72"/>
        <end position="468"/>
    </location>
</feature>
<dbReference type="CDD" id="cd00609">
    <property type="entry name" value="AAT_like"/>
    <property type="match status" value="1"/>
</dbReference>
<dbReference type="EC" id="2.6.1.57" evidence="9"/>
<reference evidence="11" key="2">
    <citation type="submission" date="2014-02" db="EMBL/GenBank/DDBJ databases">
        <title>Complete DNA sequence of /Kuraishia capsulata/ illustrates novel genomic features among budding yeasts (/Saccharomycotina/).</title>
        <authorList>
            <person name="Morales L."/>
            <person name="Noel B."/>
            <person name="Porcel B."/>
            <person name="Marcet-Houben M."/>
            <person name="Hullo M-F."/>
            <person name="Sacerdot C."/>
            <person name="Tekaia F."/>
            <person name="Leh-Louis V."/>
            <person name="Despons L."/>
            <person name="Khanna V."/>
            <person name="Aury J-M."/>
            <person name="Barbe V."/>
            <person name="Couloux A."/>
            <person name="Labadie K."/>
            <person name="Pelletier E."/>
            <person name="Souciet J-L."/>
            <person name="Boekhout T."/>
            <person name="Gabaldon T."/>
            <person name="Wincker P."/>
            <person name="Dujon B."/>
        </authorList>
    </citation>
    <scope>NUCLEOTIDE SEQUENCE</scope>
    <source>
        <strain evidence="11">CBS 1993</strain>
    </source>
</reference>
<protein>
    <recommendedName>
        <fullName evidence="9">aromatic-amino-acid transaminase</fullName>
        <ecNumber evidence="9">2.6.1.57</ecNumber>
    </recommendedName>
</protein>
<dbReference type="PANTHER" id="PTHR42790:SF21">
    <property type="entry name" value="AROMATIC_AMINOADIPATE AMINOTRANSFERASE 1"/>
    <property type="match status" value="1"/>
</dbReference>
<evidence type="ECO:0000256" key="4">
    <source>
        <dbReference type="ARBA" id="ARBA00022490"/>
    </source>
</evidence>
<dbReference type="InterPro" id="IPR015424">
    <property type="entry name" value="PyrdxlP-dep_Trfase"/>
</dbReference>
<accession>W6MPD1</accession>
<dbReference type="AlphaFoldDB" id="W6MPD1"/>
<evidence type="ECO:0000256" key="5">
    <source>
        <dbReference type="ARBA" id="ARBA00022576"/>
    </source>
</evidence>
<keyword evidence="7" id="KW-0663">Pyridoxal phosphate</keyword>
<comment type="subcellular location">
    <subcellularLocation>
        <location evidence="2">Cytoplasm</location>
    </subcellularLocation>
</comment>
<dbReference type="SUPFAM" id="SSF53383">
    <property type="entry name" value="PLP-dependent transferases"/>
    <property type="match status" value="1"/>
</dbReference>